<proteinExistence type="predicted"/>
<dbReference type="AlphaFoldDB" id="A0A486XJC6"/>
<gene>
    <name evidence="1" type="ORF">BAL341_363</name>
</gene>
<sequence>MAPIQLNLQLIAAPATEQDKVYYKKSQHKLASLTLNEQFL</sequence>
<name>A0A486XJC6_9GAMM</name>
<evidence type="ECO:0000313" key="1">
    <source>
        <dbReference type="EMBL" id="VHO01778.1"/>
    </source>
</evidence>
<accession>A0A486XJC6</accession>
<reference evidence="1" key="1">
    <citation type="submission" date="2019-04" db="EMBL/GenBank/DDBJ databases">
        <authorList>
            <person name="Brambilla D."/>
        </authorList>
    </citation>
    <scope>NUCLEOTIDE SEQUENCE</scope>
    <source>
        <strain evidence="1">BAL1</strain>
    </source>
</reference>
<dbReference type="EMBL" id="CAAJGR010000049">
    <property type="protein sequence ID" value="VHO01778.1"/>
    <property type="molecule type" value="Genomic_DNA"/>
</dbReference>
<protein>
    <submittedName>
        <fullName evidence="1">Uncharacterized protein</fullName>
    </submittedName>
</protein>
<organism evidence="1">
    <name type="scientific">Rheinheimera sp. BAL341</name>
    <dbReference type="NCBI Taxonomy" id="1708203"/>
    <lineage>
        <taxon>Bacteria</taxon>
        <taxon>Pseudomonadati</taxon>
        <taxon>Pseudomonadota</taxon>
        <taxon>Gammaproteobacteria</taxon>
        <taxon>Chromatiales</taxon>
        <taxon>Chromatiaceae</taxon>
        <taxon>Rheinheimera</taxon>
    </lineage>
</organism>